<evidence type="ECO:0000313" key="2">
    <source>
        <dbReference type="EMBL" id="CAE7223505.1"/>
    </source>
</evidence>
<reference evidence="2" key="1">
    <citation type="submission" date="2021-02" db="EMBL/GenBank/DDBJ databases">
        <authorList>
            <person name="Dougan E. K."/>
            <person name="Rhodes N."/>
            <person name="Thang M."/>
            <person name="Chan C."/>
        </authorList>
    </citation>
    <scope>NUCLEOTIDE SEQUENCE</scope>
</reference>
<feature type="signal peptide" evidence="1">
    <location>
        <begin position="1"/>
        <end position="26"/>
    </location>
</feature>
<name>A0A812KGS3_9DINO</name>
<organism evidence="2 3">
    <name type="scientific">Symbiodinium natans</name>
    <dbReference type="NCBI Taxonomy" id="878477"/>
    <lineage>
        <taxon>Eukaryota</taxon>
        <taxon>Sar</taxon>
        <taxon>Alveolata</taxon>
        <taxon>Dinophyceae</taxon>
        <taxon>Suessiales</taxon>
        <taxon>Symbiodiniaceae</taxon>
        <taxon>Symbiodinium</taxon>
    </lineage>
</organism>
<gene>
    <name evidence="2" type="primary">VPS13B</name>
    <name evidence="2" type="ORF">SNAT2548_LOCUS8433</name>
</gene>
<accession>A0A812KGS3</accession>
<dbReference type="EMBL" id="CAJNDS010000624">
    <property type="protein sequence ID" value="CAE7223505.1"/>
    <property type="molecule type" value="Genomic_DNA"/>
</dbReference>
<evidence type="ECO:0000256" key="1">
    <source>
        <dbReference type="SAM" id="SignalP"/>
    </source>
</evidence>
<evidence type="ECO:0000313" key="3">
    <source>
        <dbReference type="Proteomes" id="UP000604046"/>
    </source>
</evidence>
<proteinExistence type="predicted"/>
<keyword evidence="1" id="KW-0732">Signal</keyword>
<feature type="chain" id="PRO_5032489677" evidence="1">
    <location>
        <begin position="27"/>
        <end position="134"/>
    </location>
</feature>
<keyword evidence="3" id="KW-1185">Reference proteome</keyword>
<dbReference type="AlphaFoldDB" id="A0A812KGS3"/>
<dbReference type="Proteomes" id="UP000604046">
    <property type="component" value="Unassembled WGS sequence"/>
</dbReference>
<comment type="caution">
    <text evidence="2">The sequence shown here is derived from an EMBL/GenBank/DDBJ whole genome shotgun (WGS) entry which is preliminary data.</text>
</comment>
<sequence length="134" mass="14612">MPLSVGKPWEKFWLFLLVVLPAPAQSKRIGNLFSLVDVGDDDNCGIYDYCVPSGLGAVVAVSQGLEHTCAILADNRLETWLQPLLRNIFGNVTVSIDNLVAKLERNGAVACVTVERLDSRPHSATWEAQLSSDC</sequence>
<protein>
    <submittedName>
        <fullName evidence="2">VPS13B protein</fullName>
    </submittedName>
</protein>